<evidence type="ECO:0000256" key="10">
    <source>
        <dbReference type="ARBA" id="ARBA00066503"/>
    </source>
</evidence>
<evidence type="ECO:0000256" key="11">
    <source>
        <dbReference type="ARBA" id="ARBA00069325"/>
    </source>
</evidence>
<dbReference type="AlphaFoldDB" id="A0A1G5GQX2"/>
<dbReference type="GO" id="GO:0051075">
    <property type="term" value="F:S-adenosylmethionine:tRNA ribosyltransferase-isomerase activity"/>
    <property type="evidence" value="ECO:0007669"/>
    <property type="project" value="UniProtKB-EC"/>
</dbReference>
<evidence type="ECO:0000256" key="4">
    <source>
        <dbReference type="ARBA" id="ARBA00022490"/>
    </source>
</evidence>
<dbReference type="Gene3D" id="2.40.10.240">
    <property type="entry name" value="QueA-like"/>
    <property type="match status" value="1"/>
</dbReference>
<comment type="pathway">
    <text evidence="2 13">tRNA modification; tRNA-queuosine biosynthesis.</text>
</comment>
<keyword evidence="5 13" id="KW-0808">Transferase</keyword>
<dbReference type="NCBIfam" id="NF001140">
    <property type="entry name" value="PRK00147.1"/>
    <property type="match status" value="1"/>
</dbReference>
<dbReference type="InterPro" id="IPR042118">
    <property type="entry name" value="QueA_dom1"/>
</dbReference>
<dbReference type="EMBL" id="FMUX01000011">
    <property type="protein sequence ID" value="SCY53580.1"/>
    <property type="molecule type" value="Genomic_DNA"/>
</dbReference>
<evidence type="ECO:0000256" key="7">
    <source>
        <dbReference type="ARBA" id="ARBA00022785"/>
    </source>
</evidence>
<dbReference type="SUPFAM" id="SSF111337">
    <property type="entry name" value="QueA-like"/>
    <property type="match status" value="1"/>
</dbReference>
<keyword evidence="14" id="KW-0413">Isomerase</keyword>
<reference evidence="14 15" key="1">
    <citation type="submission" date="2016-10" db="EMBL/GenBank/DDBJ databases">
        <authorList>
            <person name="de Groot N.N."/>
        </authorList>
    </citation>
    <scope>NUCLEOTIDE SEQUENCE [LARGE SCALE GENOMIC DNA]</scope>
    <source>
        <strain evidence="14 15">AA1</strain>
    </source>
</reference>
<organism evidence="14 15">
    <name type="scientific">Desulfoluna spongiiphila</name>
    <dbReference type="NCBI Taxonomy" id="419481"/>
    <lineage>
        <taxon>Bacteria</taxon>
        <taxon>Pseudomonadati</taxon>
        <taxon>Thermodesulfobacteriota</taxon>
        <taxon>Desulfobacteria</taxon>
        <taxon>Desulfobacterales</taxon>
        <taxon>Desulfolunaceae</taxon>
        <taxon>Desulfoluna</taxon>
    </lineage>
</organism>
<dbReference type="InterPro" id="IPR003699">
    <property type="entry name" value="QueA"/>
</dbReference>
<evidence type="ECO:0000256" key="5">
    <source>
        <dbReference type="ARBA" id="ARBA00022679"/>
    </source>
</evidence>
<keyword evidence="7 13" id="KW-0671">Queuosine biosynthesis</keyword>
<dbReference type="GO" id="GO:0005737">
    <property type="term" value="C:cytoplasm"/>
    <property type="evidence" value="ECO:0007669"/>
    <property type="project" value="UniProtKB-SubCell"/>
</dbReference>
<keyword evidence="6 13" id="KW-0949">S-adenosyl-L-methionine</keyword>
<comment type="subunit">
    <text evidence="3 13">Monomer.</text>
</comment>
<proteinExistence type="inferred from homology"/>
<dbReference type="STRING" id="419481.SAMN05216233_11156"/>
<accession>A0A1G5GQX2</accession>
<dbReference type="Proteomes" id="UP000198870">
    <property type="component" value="Unassembled WGS sequence"/>
</dbReference>
<dbReference type="OrthoDB" id="9805933at2"/>
<comment type="catalytic activity">
    <reaction evidence="8 13">
        <text>7-aminomethyl-7-carbaguanosine(34) in tRNA + S-adenosyl-L-methionine = epoxyqueuosine(34) in tRNA + adenine + L-methionine + 2 H(+)</text>
        <dbReference type="Rhea" id="RHEA:32155"/>
        <dbReference type="Rhea" id="RHEA-COMP:10342"/>
        <dbReference type="Rhea" id="RHEA-COMP:18582"/>
        <dbReference type="ChEBI" id="CHEBI:15378"/>
        <dbReference type="ChEBI" id="CHEBI:16708"/>
        <dbReference type="ChEBI" id="CHEBI:57844"/>
        <dbReference type="ChEBI" id="CHEBI:59789"/>
        <dbReference type="ChEBI" id="CHEBI:82833"/>
        <dbReference type="ChEBI" id="CHEBI:194443"/>
        <dbReference type="EC" id="2.4.99.17"/>
    </reaction>
</comment>
<evidence type="ECO:0000256" key="3">
    <source>
        <dbReference type="ARBA" id="ARBA00011245"/>
    </source>
</evidence>
<comment type="function">
    <text evidence="13">Transfers and isomerizes the ribose moiety from AdoMet to the 7-aminomethyl group of 7-deazaguanine (preQ1-tRNA) to give epoxyqueuosine (oQ-tRNA).</text>
</comment>
<protein>
    <recommendedName>
        <fullName evidence="11 13">S-adenosylmethionine:tRNA ribosyltransferase-isomerase</fullName>
        <ecNumber evidence="10 13">2.4.99.17</ecNumber>
    </recommendedName>
    <alternativeName>
        <fullName evidence="12 13">Queuosine biosynthesis protein QueA</fullName>
    </alternativeName>
</protein>
<dbReference type="PANTHER" id="PTHR30307">
    <property type="entry name" value="S-ADENOSYLMETHIONINE:TRNA RIBOSYLTRANSFERASE-ISOMERASE"/>
    <property type="match status" value="1"/>
</dbReference>
<comment type="similarity">
    <text evidence="9 13">Belongs to the QueA family.</text>
</comment>
<dbReference type="Pfam" id="PF02547">
    <property type="entry name" value="Queuosine_synth"/>
    <property type="match status" value="1"/>
</dbReference>
<dbReference type="HAMAP" id="MF_00113">
    <property type="entry name" value="QueA"/>
    <property type="match status" value="1"/>
</dbReference>
<comment type="subcellular location">
    <subcellularLocation>
        <location evidence="1 13">Cytoplasm</location>
    </subcellularLocation>
</comment>
<evidence type="ECO:0000313" key="14">
    <source>
        <dbReference type="EMBL" id="SCY53580.1"/>
    </source>
</evidence>
<evidence type="ECO:0000313" key="15">
    <source>
        <dbReference type="Proteomes" id="UP000198870"/>
    </source>
</evidence>
<dbReference type="GO" id="GO:0008616">
    <property type="term" value="P:tRNA queuosine(34) biosynthetic process"/>
    <property type="evidence" value="ECO:0007669"/>
    <property type="project" value="UniProtKB-UniRule"/>
</dbReference>
<evidence type="ECO:0000256" key="13">
    <source>
        <dbReference type="HAMAP-Rule" id="MF_00113"/>
    </source>
</evidence>
<evidence type="ECO:0000256" key="9">
    <source>
        <dbReference type="ARBA" id="ARBA00061210"/>
    </source>
</evidence>
<name>A0A1G5GQX2_9BACT</name>
<evidence type="ECO:0000256" key="2">
    <source>
        <dbReference type="ARBA" id="ARBA00004691"/>
    </source>
</evidence>
<dbReference type="EC" id="2.4.99.17" evidence="10 13"/>
<dbReference type="Gene3D" id="3.40.1780.10">
    <property type="entry name" value="QueA-like"/>
    <property type="match status" value="1"/>
</dbReference>
<dbReference type="InterPro" id="IPR036100">
    <property type="entry name" value="QueA_sf"/>
</dbReference>
<evidence type="ECO:0000256" key="12">
    <source>
        <dbReference type="ARBA" id="ARBA00076160"/>
    </source>
</evidence>
<dbReference type="InterPro" id="IPR042119">
    <property type="entry name" value="QueA_dom2"/>
</dbReference>
<evidence type="ECO:0000256" key="1">
    <source>
        <dbReference type="ARBA" id="ARBA00004496"/>
    </source>
</evidence>
<evidence type="ECO:0000256" key="6">
    <source>
        <dbReference type="ARBA" id="ARBA00022691"/>
    </source>
</evidence>
<dbReference type="UniPathway" id="UPA00392"/>
<dbReference type="PANTHER" id="PTHR30307:SF0">
    <property type="entry name" value="S-ADENOSYLMETHIONINE:TRNA RIBOSYLTRANSFERASE-ISOMERASE"/>
    <property type="match status" value="1"/>
</dbReference>
<dbReference type="NCBIfam" id="TIGR00113">
    <property type="entry name" value="queA"/>
    <property type="match status" value="1"/>
</dbReference>
<dbReference type="RefSeq" id="WP_092211551.1">
    <property type="nucleotide sequence ID" value="NZ_FMUX01000011.1"/>
</dbReference>
<keyword evidence="4 13" id="KW-0963">Cytoplasm</keyword>
<evidence type="ECO:0000256" key="8">
    <source>
        <dbReference type="ARBA" id="ARBA00052751"/>
    </source>
</evidence>
<sequence length="350" mass="39320">MYQLSDYRFDLPDELIARHPEKNRTDSRLLHLERTTGARHHRHFSDLSGLLNKGDLLVVNNTSVIPARLIGHKESGGKVEVLILDYREGMAAMDREGTFSCRCLLKASKRVKPDTPIRFGEHFSAVVESFDQGIYRLRFECDGDFDRQLEAHGNMPLPPYIKRDADAFDKKTYQTVYAKNRGAVAAPTAGLHFTDELMETLKAKGVDIAELTLHVGYGTFEPVRVDDIRDHAIHTEWYEVSEETAHAVNTAKAQGRRVVAVGTTSVRTLEFASKEDGTLTSGAGPCDIFIYPGYRFKCVDAMVTNFHTPESTLLMLVSAFAGRDTIFTAYEEAVSQKYRFFSYGDAMFIG</sequence>
<keyword evidence="15" id="KW-1185">Reference proteome</keyword>
<dbReference type="FunFam" id="2.40.10.240:FF:000002">
    <property type="entry name" value="S-adenosylmethionine:tRNA ribosyltransferase-isomerase"/>
    <property type="match status" value="1"/>
</dbReference>
<dbReference type="FunFam" id="3.40.1780.10:FF:000001">
    <property type="entry name" value="S-adenosylmethionine:tRNA ribosyltransferase-isomerase"/>
    <property type="match status" value="1"/>
</dbReference>
<gene>
    <name evidence="13" type="primary">queA</name>
    <name evidence="14" type="ORF">SAMN05216233_11156</name>
</gene>